<reference evidence="6 7" key="1">
    <citation type="journal article" date="2020" name="Microorganisms">
        <title>Osmotic Adaptation and Compatible Solute Biosynthesis of Phototrophic Bacteria as Revealed from Genome Analyses.</title>
        <authorList>
            <person name="Imhoff J.F."/>
            <person name="Rahn T."/>
            <person name="Kunzel S."/>
            <person name="Keller A."/>
            <person name="Neulinger S.C."/>
        </authorList>
    </citation>
    <scope>NUCLEOTIDE SEQUENCE [LARGE SCALE GENOMIC DNA]</scope>
    <source>
        <strain evidence="6 7">DSM 25653</strain>
    </source>
</reference>
<dbReference type="InterPro" id="IPR029026">
    <property type="entry name" value="tRNA_m1G_MTases_N"/>
</dbReference>
<feature type="binding site" evidence="5">
    <location>
        <position position="89"/>
    </location>
    <ligand>
        <name>S-adenosyl-L-methionine</name>
        <dbReference type="ChEBI" id="CHEBI:59789"/>
    </ligand>
</feature>
<evidence type="ECO:0000313" key="6">
    <source>
        <dbReference type="EMBL" id="MBK1619894.1"/>
    </source>
</evidence>
<gene>
    <name evidence="5" type="primary">rlmH</name>
    <name evidence="6" type="ORF">CKO42_15870</name>
</gene>
<keyword evidence="3 5" id="KW-0949">S-adenosyl-L-methionine</keyword>
<dbReference type="Gene3D" id="3.40.1280.10">
    <property type="match status" value="1"/>
</dbReference>
<dbReference type="PANTHER" id="PTHR33603:SF1">
    <property type="entry name" value="RIBOSOMAL RNA LARGE SUBUNIT METHYLTRANSFERASE H"/>
    <property type="match status" value="1"/>
</dbReference>
<comment type="function">
    <text evidence="5">Specifically methylates the pseudouridine at position 1915 (m3Psi1915) in 23S rRNA.</text>
</comment>
<dbReference type="NCBIfam" id="NF000986">
    <property type="entry name" value="PRK00103.1-4"/>
    <property type="match status" value="1"/>
</dbReference>
<dbReference type="GO" id="GO:0070038">
    <property type="term" value="F:rRNA (pseudouridine-N3-)-methyltransferase activity"/>
    <property type="evidence" value="ECO:0007669"/>
    <property type="project" value="UniProtKB-UniRule"/>
</dbReference>
<name>A0A9X0WAL5_9GAMM</name>
<comment type="subunit">
    <text evidence="5">Homodimer.</text>
</comment>
<dbReference type="CDD" id="cd18081">
    <property type="entry name" value="RlmH-like"/>
    <property type="match status" value="1"/>
</dbReference>
<keyword evidence="7" id="KW-1185">Reference proteome</keyword>
<evidence type="ECO:0000256" key="1">
    <source>
        <dbReference type="ARBA" id="ARBA00022603"/>
    </source>
</evidence>
<dbReference type="EMBL" id="NRRY01000028">
    <property type="protein sequence ID" value="MBK1619894.1"/>
    <property type="molecule type" value="Genomic_DNA"/>
</dbReference>
<dbReference type="AlphaFoldDB" id="A0A9X0WAL5"/>
<organism evidence="6 7">
    <name type="scientific">Lamprobacter modestohalophilus</name>
    <dbReference type="NCBI Taxonomy" id="1064514"/>
    <lineage>
        <taxon>Bacteria</taxon>
        <taxon>Pseudomonadati</taxon>
        <taxon>Pseudomonadota</taxon>
        <taxon>Gammaproteobacteria</taxon>
        <taxon>Chromatiales</taxon>
        <taxon>Chromatiaceae</taxon>
        <taxon>Lamprobacter</taxon>
    </lineage>
</organism>
<feature type="binding site" evidence="5">
    <location>
        <begin position="139"/>
        <end position="144"/>
    </location>
    <ligand>
        <name>S-adenosyl-L-methionine</name>
        <dbReference type="ChEBI" id="CHEBI:59789"/>
    </ligand>
</feature>
<evidence type="ECO:0000256" key="3">
    <source>
        <dbReference type="ARBA" id="ARBA00022691"/>
    </source>
</evidence>
<dbReference type="PIRSF" id="PIRSF004505">
    <property type="entry name" value="MT_bac"/>
    <property type="match status" value="1"/>
</dbReference>
<dbReference type="Proteomes" id="UP001138768">
    <property type="component" value="Unassembled WGS sequence"/>
</dbReference>
<comment type="catalytic activity">
    <reaction evidence="5">
        <text>pseudouridine(1915) in 23S rRNA + S-adenosyl-L-methionine = N(3)-methylpseudouridine(1915) in 23S rRNA + S-adenosyl-L-homocysteine + H(+)</text>
        <dbReference type="Rhea" id="RHEA:42752"/>
        <dbReference type="Rhea" id="RHEA-COMP:10221"/>
        <dbReference type="Rhea" id="RHEA-COMP:10222"/>
        <dbReference type="ChEBI" id="CHEBI:15378"/>
        <dbReference type="ChEBI" id="CHEBI:57856"/>
        <dbReference type="ChEBI" id="CHEBI:59789"/>
        <dbReference type="ChEBI" id="CHEBI:65314"/>
        <dbReference type="ChEBI" id="CHEBI:74486"/>
        <dbReference type="EC" id="2.1.1.177"/>
    </reaction>
</comment>
<dbReference type="NCBIfam" id="TIGR00246">
    <property type="entry name" value="tRNA_RlmH_YbeA"/>
    <property type="match status" value="1"/>
</dbReference>
<proteinExistence type="inferred from homology"/>
<dbReference type="InterPro" id="IPR003742">
    <property type="entry name" value="RlmH-like"/>
</dbReference>
<dbReference type="InterPro" id="IPR029028">
    <property type="entry name" value="Alpha/beta_knot_MTases"/>
</dbReference>
<comment type="similarity">
    <text evidence="4 5">Belongs to the RNA methyltransferase RlmH family.</text>
</comment>
<evidence type="ECO:0000256" key="2">
    <source>
        <dbReference type="ARBA" id="ARBA00022679"/>
    </source>
</evidence>
<evidence type="ECO:0000256" key="5">
    <source>
        <dbReference type="HAMAP-Rule" id="MF_00658"/>
    </source>
</evidence>
<dbReference type="SUPFAM" id="SSF75217">
    <property type="entry name" value="alpha/beta knot"/>
    <property type="match status" value="1"/>
</dbReference>
<sequence>MRIQLLCVGRRMPTWVNEGFAEYAKRLPPSCALSLVEIEPAARGKGLGRGRTKTGQRAQLSPAERDRLLTEEGERLLKATPNTALAVALDVRGRAWSTEALARELEAWMAGGRDLAFLVGGPDGLSHDCLARAEQRWSLSPLTFPHPLVRVILAEQLYRAWTLTQGHPYHRGSA</sequence>
<dbReference type="GO" id="GO:0005737">
    <property type="term" value="C:cytoplasm"/>
    <property type="evidence" value="ECO:0007669"/>
    <property type="project" value="UniProtKB-SubCell"/>
</dbReference>
<feature type="binding site" evidence="5">
    <location>
        <position position="120"/>
    </location>
    <ligand>
        <name>S-adenosyl-L-methionine</name>
        <dbReference type="ChEBI" id="CHEBI:59789"/>
    </ligand>
</feature>
<comment type="subcellular location">
    <subcellularLocation>
        <location evidence="5">Cytoplasm</location>
    </subcellularLocation>
</comment>
<keyword evidence="5" id="KW-0698">rRNA processing</keyword>
<dbReference type="RefSeq" id="WP_200246153.1">
    <property type="nucleotide sequence ID" value="NZ_NRRY01000028.1"/>
</dbReference>
<comment type="caution">
    <text evidence="6">The sequence shown here is derived from an EMBL/GenBank/DDBJ whole genome shotgun (WGS) entry which is preliminary data.</text>
</comment>
<keyword evidence="2 5" id="KW-0808">Transferase</keyword>
<evidence type="ECO:0000313" key="7">
    <source>
        <dbReference type="Proteomes" id="UP001138768"/>
    </source>
</evidence>
<dbReference type="EC" id="2.1.1.177" evidence="5"/>
<dbReference type="HAMAP" id="MF_00658">
    <property type="entry name" value="23SrRNA_methyltr_H"/>
    <property type="match status" value="1"/>
</dbReference>
<keyword evidence="1 5" id="KW-0489">Methyltransferase</keyword>
<accession>A0A9X0WAL5</accession>
<evidence type="ECO:0000256" key="4">
    <source>
        <dbReference type="ARBA" id="ARBA00038303"/>
    </source>
</evidence>
<dbReference type="Pfam" id="PF02590">
    <property type="entry name" value="SPOUT_MTase"/>
    <property type="match status" value="1"/>
</dbReference>
<protein>
    <recommendedName>
        <fullName evidence="5">Ribosomal RNA large subunit methyltransferase H</fullName>
        <ecNumber evidence="5">2.1.1.177</ecNumber>
    </recommendedName>
    <alternativeName>
        <fullName evidence="5">23S rRNA (pseudouridine1915-N3)-methyltransferase</fullName>
    </alternativeName>
    <alternativeName>
        <fullName evidence="5">23S rRNA m3Psi1915 methyltransferase</fullName>
    </alternativeName>
    <alternativeName>
        <fullName evidence="5">rRNA (pseudouridine-N3-)-methyltransferase RlmH</fullName>
    </alternativeName>
</protein>
<dbReference type="PANTHER" id="PTHR33603">
    <property type="entry name" value="METHYLTRANSFERASE"/>
    <property type="match status" value="1"/>
</dbReference>
<keyword evidence="5" id="KW-0963">Cytoplasm</keyword>